<accession>A0AAE9B090</accession>
<dbReference type="Pfam" id="PF13515">
    <property type="entry name" value="FUSC_2"/>
    <property type="match status" value="1"/>
</dbReference>
<comment type="caution">
    <text evidence="7">The sequence shown here is derived from an EMBL/GenBank/DDBJ whole genome shotgun (WGS) entry which is preliminary data.</text>
</comment>
<keyword evidence="2 5" id="KW-0812">Transmembrane</keyword>
<feature type="transmembrane region" description="Helical" evidence="5">
    <location>
        <begin position="107"/>
        <end position="130"/>
    </location>
</feature>
<evidence type="ECO:0000256" key="1">
    <source>
        <dbReference type="ARBA" id="ARBA00004141"/>
    </source>
</evidence>
<evidence type="ECO:0000313" key="7">
    <source>
        <dbReference type="EMBL" id="TQE34482.1"/>
    </source>
</evidence>
<feature type="transmembrane region" description="Helical" evidence="5">
    <location>
        <begin position="167"/>
        <end position="187"/>
    </location>
</feature>
<feature type="domain" description="Integral membrane bound transporter" evidence="6">
    <location>
        <begin position="228"/>
        <end position="358"/>
    </location>
</feature>
<dbReference type="GO" id="GO:0016020">
    <property type="term" value="C:membrane"/>
    <property type="evidence" value="ECO:0007669"/>
    <property type="project" value="UniProtKB-SubCell"/>
</dbReference>
<protein>
    <submittedName>
        <fullName evidence="7">FUSC family protein</fullName>
    </submittedName>
</protein>
<sequence length="377" mass="40003">MASANGRDGQPMVQGKVRGWLARVFELTPSGLNWQRGVVMLDVGLVPLFVFWAIGYEQYLLSALFGLLFAGLEDPGGSFRYRASHIAVFGLIGAGVTALGFGLGAEAWGWLVLAAFAVTLGAGLAAAFGVRRFVSALLLNVWFITALALAFDLHHSAHVTSHTWAQVLAWTGGAALWIAVAFVAWLIRGRRDMPQPVAELPGDTSRRKLTPPAIMFAVIRAVVVAGTVALAFGLNLSHGSWMPFAAIIAIRPSLEQATLVAAQRLAGAAIGAGAAALLLLVPTSEHGRQLFAVERGLEVVALILFMHGMAIRFLNYTLYCAAIAAGVLILVDLPQPSDYAAEGYRMLWTLCGVGIALLTMLLAGLLAKRTKTPPQPA</sequence>
<evidence type="ECO:0000256" key="5">
    <source>
        <dbReference type="SAM" id="Phobius"/>
    </source>
</evidence>
<keyword evidence="4 5" id="KW-0472">Membrane</keyword>
<proteinExistence type="predicted"/>
<dbReference type="RefSeq" id="WP_141582463.1">
    <property type="nucleotide sequence ID" value="NZ_SPAZ01000130.1"/>
</dbReference>
<evidence type="ECO:0000256" key="4">
    <source>
        <dbReference type="ARBA" id="ARBA00023136"/>
    </source>
</evidence>
<name>A0AAE9B090_9ACTN</name>
<feature type="transmembrane region" description="Helical" evidence="5">
    <location>
        <begin position="346"/>
        <end position="367"/>
    </location>
</feature>
<evidence type="ECO:0000313" key="8">
    <source>
        <dbReference type="Proteomes" id="UP000318720"/>
    </source>
</evidence>
<dbReference type="Proteomes" id="UP000318720">
    <property type="component" value="Unassembled WGS sequence"/>
</dbReference>
<feature type="transmembrane region" description="Helical" evidence="5">
    <location>
        <begin position="213"/>
        <end position="234"/>
    </location>
</feature>
<organism evidence="7 8">
    <name type="scientific">Streptomyces ipomoeae</name>
    <dbReference type="NCBI Taxonomy" id="103232"/>
    <lineage>
        <taxon>Bacteria</taxon>
        <taxon>Bacillati</taxon>
        <taxon>Actinomycetota</taxon>
        <taxon>Actinomycetes</taxon>
        <taxon>Kitasatosporales</taxon>
        <taxon>Streptomycetaceae</taxon>
        <taxon>Streptomyces</taxon>
    </lineage>
</organism>
<gene>
    <name evidence="7" type="ORF">Sipo8835_15385</name>
</gene>
<dbReference type="AlphaFoldDB" id="A0AAE9B090"/>
<evidence type="ECO:0000256" key="2">
    <source>
        <dbReference type="ARBA" id="ARBA00022692"/>
    </source>
</evidence>
<keyword evidence="3 5" id="KW-1133">Transmembrane helix</keyword>
<feature type="transmembrane region" description="Helical" evidence="5">
    <location>
        <begin position="83"/>
        <end position="101"/>
    </location>
</feature>
<evidence type="ECO:0000259" key="6">
    <source>
        <dbReference type="Pfam" id="PF13515"/>
    </source>
</evidence>
<dbReference type="EMBL" id="SPAZ01000130">
    <property type="protein sequence ID" value="TQE34482.1"/>
    <property type="molecule type" value="Genomic_DNA"/>
</dbReference>
<feature type="transmembrane region" description="Helical" evidence="5">
    <location>
        <begin position="137"/>
        <end position="155"/>
    </location>
</feature>
<feature type="transmembrane region" description="Helical" evidence="5">
    <location>
        <begin position="49"/>
        <end position="71"/>
    </location>
</feature>
<feature type="transmembrane region" description="Helical" evidence="5">
    <location>
        <begin position="261"/>
        <end position="281"/>
    </location>
</feature>
<reference evidence="7 8" key="1">
    <citation type="submission" date="2019-03" db="EMBL/GenBank/DDBJ databases">
        <title>Comparative genomic analyses of the sweetpotato soil rot pathogen, Streptomyces ipomoeae.</title>
        <authorList>
            <person name="Ruschel Soares N."/>
            <person name="Badger J.H."/>
            <person name="Huguet-Tapia J.C."/>
            <person name="Clark C.A."/>
            <person name="Pettis G.S."/>
        </authorList>
    </citation>
    <scope>NUCLEOTIDE SEQUENCE [LARGE SCALE GENOMIC DNA]</scope>
    <source>
        <strain evidence="7 8">88-35</strain>
    </source>
</reference>
<feature type="transmembrane region" description="Helical" evidence="5">
    <location>
        <begin position="313"/>
        <end position="331"/>
    </location>
</feature>
<dbReference type="InterPro" id="IPR049453">
    <property type="entry name" value="Memb_transporter_dom"/>
</dbReference>
<evidence type="ECO:0000256" key="3">
    <source>
        <dbReference type="ARBA" id="ARBA00022989"/>
    </source>
</evidence>
<comment type="subcellular location">
    <subcellularLocation>
        <location evidence="1">Membrane</location>
        <topology evidence="1">Multi-pass membrane protein</topology>
    </subcellularLocation>
</comment>